<dbReference type="GO" id="GO:0000155">
    <property type="term" value="F:phosphorelay sensor kinase activity"/>
    <property type="evidence" value="ECO:0007669"/>
    <property type="project" value="InterPro"/>
</dbReference>
<dbReference type="SUPFAM" id="SSF55890">
    <property type="entry name" value="Sporulation response regulatory protein Spo0B"/>
    <property type="match status" value="1"/>
</dbReference>
<keyword evidence="6" id="KW-1185">Reference proteome</keyword>
<gene>
    <name evidence="5" type="ORF">SAMN00808754_0721</name>
</gene>
<dbReference type="InterPro" id="IPR016120">
    <property type="entry name" value="Sig_transdc_His_kin_SpoOB"/>
</dbReference>
<keyword evidence="1" id="KW-0597">Phosphoprotein</keyword>
<dbReference type="AlphaFoldDB" id="A0A1W1VHN2"/>
<reference evidence="5 6" key="1">
    <citation type="submission" date="2017-04" db="EMBL/GenBank/DDBJ databases">
        <authorList>
            <person name="Afonso C.L."/>
            <person name="Miller P.J."/>
            <person name="Scott M.A."/>
            <person name="Spackman E."/>
            <person name="Goraichik I."/>
            <person name="Dimitrov K.M."/>
            <person name="Suarez D.L."/>
            <person name="Swayne D.E."/>
        </authorList>
    </citation>
    <scope>NUCLEOTIDE SEQUENCE [LARGE SCALE GENOMIC DNA]</scope>
    <source>
        <strain evidence="5 6">ToBE</strain>
    </source>
</reference>
<protein>
    <recommendedName>
        <fullName evidence="4">SpoOB alpha-helical domain-containing protein</fullName>
    </recommendedName>
</protein>
<feature type="domain" description="SpoOB alpha-helical" evidence="4">
    <location>
        <begin position="8"/>
        <end position="57"/>
    </location>
</feature>
<proteinExistence type="predicted"/>
<dbReference type="Proteomes" id="UP000192569">
    <property type="component" value="Chromosome I"/>
</dbReference>
<evidence type="ECO:0000256" key="2">
    <source>
        <dbReference type="ARBA" id="ARBA00022679"/>
    </source>
</evidence>
<dbReference type="EMBL" id="LT838272">
    <property type="protein sequence ID" value="SMB92838.1"/>
    <property type="molecule type" value="Genomic_DNA"/>
</dbReference>
<keyword evidence="3" id="KW-0418">Kinase</keyword>
<evidence type="ECO:0000259" key="4">
    <source>
        <dbReference type="Pfam" id="PF14689"/>
    </source>
</evidence>
<dbReference type="RefSeq" id="WP_084664120.1">
    <property type="nucleotide sequence ID" value="NZ_LT838272.1"/>
</dbReference>
<keyword evidence="2" id="KW-0808">Transferase</keyword>
<evidence type="ECO:0000313" key="5">
    <source>
        <dbReference type="EMBL" id="SMB92838.1"/>
    </source>
</evidence>
<dbReference type="Gene3D" id="1.10.287.130">
    <property type="match status" value="1"/>
</dbReference>
<organism evidence="5 6">
    <name type="scientific">Thermanaeromonas toyohensis ToBE</name>
    <dbReference type="NCBI Taxonomy" id="698762"/>
    <lineage>
        <taxon>Bacteria</taxon>
        <taxon>Bacillati</taxon>
        <taxon>Bacillota</taxon>
        <taxon>Clostridia</taxon>
        <taxon>Neomoorellales</taxon>
        <taxon>Neomoorellaceae</taxon>
        <taxon>Thermanaeromonas</taxon>
    </lineage>
</organism>
<dbReference type="STRING" id="698762.SAMN00808754_0721"/>
<sequence length="188" mass="21350">MGKGPGDFLRLLRGQKHEFLNHLQVILGFLQLGKPERALVYTKEVAAKIEKNGRLMRLKPPEVAFQCQLKLEEAARYQVSVEVQMETEMEELLLPGEIATALLEPAWDLALSAVGRKGEGKELFLTISETEEGYRWHFNTGAEYFEDGSLDPLLAELEDKAGKYQVPFSWSPYPLEFSLWLPRRVGSP</sequence>
<dbReference type="OrthoDB" id="1634477at2"/>
<evidence type="ECO:0000256" key="3">
    <source>
        <dbReference type="ARBA" id="ARBA00022777"/>
    </source>
</evidence>
<dbReference type="Pfam" id="PF14689">
    <property type="entry name" value="SPOB_a"/>
    <property type="match status" value="1"/>
</dbReference>
<accession>A0A1W1VHN2</accession>
<dbReference type="InterPro" id="IPR039506">
    <property type="entry name" value="SPOB_a"/>
</dbReference>
<evidence type="ECO:0000313" key="6">
    <source>
        <dbReference type="Proteomes" id="UP000192569"/>
    </source>
</evidence>
<evidence type="ECO:0000256" key="1">
    <source>
        <dbReference type="ARBA" id="ARBA00022553"/>
    </source>
</evidence>
<name>A0A1W1VHN2_9FIRM</name>